<accession>A0ABR5IYI7</accession>
<evidence type="ECO:0008006" key="3">
    <source>
        <dbReference type="Google" id="ProtNLM"/>
    </source>
</evidence>
<dbReference type="Gene3D" id="3.40.50.1110">
    <property type="entry name" value="SGNH hydrolase"/>
    <property type="match status" value="1"/>
</dbReference>
<dbReference type="EMBL" id="LGUT01002961">
    <property type="protein sequence ID" value="KOG86232.1"/>
    <property type="molecule type" value="Genomic_DNA"/>
</dbReference>
<feature type="non-terminal residue" evidence="1">
    <location>
        <position position="145"/>
    </location>
</feature>
<evidence type="ECO:0000313" key="2">
    <source>
        <dbReference type="Proteomes" id="UP000037020"/>
    </source>
</evidence>
<evidence type="ECO:0000313" key="1">
    <source>
        <dbReference type="EMBL" id="KOG86232.1"/>
    </source>
</evidence>
<keyword evidence="2" id="KW-1185">Reference proteome</keyword>
<sequence length="145" mass="15441">MTPRPARRRPVRKALSRLWAAAVLTRGEEPGRQSEIACSGTYGDGPGEPLRLVLLGDSAALSIGVERRPETVGAVLATALSKSAARRVELRVLARFGALSSSLSRQVDRMMLAHPGVAVVAIGTSDVLAPVRTRTAARHLEAELR</sequence>
<reference evidence="1 2" key="1">
    <citation type="submission" date="2015-07" db="EMBL/GenBank/DDBJ databases">
        <authorList>
            <person name="Ju K.-S."/>
            <person name="Doroghazi J.R."/>
            <person name="Metcalf W.W."/>
        </authorList>
    </citation>
    <scope>NUCLEOTIDE SEQUENCE [LARGE SCALE GENOMIC DNA]</scope>
    <source>
        <strain evidence="1 2">NRRL B-3589</strain>
    </source>
</reference>
<organism evidence="1 2">
    <name type="scientific">Streptomyces varsoviensis</name>
    <dbReference type="NCBI Taxonomy" id="67373"/>
    <lineage>
        <taxon>Bacteria</taxon>
        <taxon>Bacillati</taxon>
        <taxon>Actinomycetota</taxon>
        <taxon>Actinomycetes</taxon>
        <taxon>Kitasatosporales</taxon>
        <taxon>Streptomycetaceae</taxon>
        <taxon>Streptomyces</taxon>
    </lineage>
</organism>
<proteinExistence type="predicted"/>
<gene>
    <name evidence="1" type="ORF">ADK38_32205</name>
</gene>
<dbReference type="InterPro" id="IPR036514">
    <property type="entry name" value="SGNH_hydro_sf"/>
</dbReference>
<name>A0ABR5IYI7_9ACTN</name>
<protein>
    <recommendedName>
        <fullName evidence="3">SGNH hydrolase-type esterase domain-containing protein</fullName>
    </recommendedName>
</protein>
<dbReference type="SUPFAM" id="SSF52266">
    <property type="entry name" value="SGNH hydrolase"/>
    <property type="match status" value="1"/>
</dbReference>
<comment type="caution">
    <text evidence="1">The sequence shown here is derived from an EMBL/GenBank/DDBJ whole genome shotgun (WGS) entry which is preliminary data.</text>
</comment>
<dbReference type="Proteomes" id="UP000037020">
    <property type="component" value="Unassembled WGS sequence"/>
</dbReference>